<dbReference type="RefSeq" id="WP_193862133.1">
    <property type="nucleotide sequence ID" value="NZ_JADDUM010000027.1"/>
</dbReference>
<accession>A0ABR9SMJ0</accession>
<organism evidence="1 2">
    <name type="scientific">Pseudomonas cyclaminis</name>
    <dbReference type="NCBI Taxonomy" id="2781239"/>
    <lineage>
        <taxon>Bacteria</taxon>
        <taxon>Pseudomonadati</taxon>
        <taxon>Pseudomonadota</taxon>
        <taxon>Gammaproteobacteria</taxon>
        <taxon>Pseudomonadales</taxon>
        <taxon>Pseudomonadaceae</taxon>
        <taxon>Pseudomonas</taxon>
    </lineage>
</organism>
<reference evidence="1 2" key="1">
    <citation type="submission" date="2020-10" db="EMBL/GenBank/DDBJ databases">
        <title>The draft genomes of Cyclamen pathogen Pseudomonas sp.</title>
        <authorList>
            <person name="Fujikawa T."/>
            <person name="Sawada H."/>
        </authorList>
    </citation>
    <scope>NUCLEOTIDE SEQUENCE [LARGE SCALE GENOMIC DNA]</scope>
    <source>
        <strain evidence="1 2">MAFF 301449</strain>
    </source>
</reference>
<sequence length="60" mass="6551">MSSCLLVDLSSFAIRILDVYNGLIASAIPGAREGLVLDAFIFVFSSSNDVKKQESLWQVD</sequence>
<evidence type="ECO:0000313" key="1">
    <source>
        <dbReference type="EMBL" id="MBE8590128.1"/>
    </source>
</evidence>
<dbReference type="Proteomes" id="UP000613075">
    <property type="component" value="Unassembled WGS sequence"/>
</dbReference>
<comment type="caution">
    <text evidence="1">The sequence shown here is derived from an EMBL/GenBank/DDBJ whole genome shotgun (WGS) entry which is preliminary data.</text>
</comment>
<protein>
    <submittedName>
        <fullName evidence="1">Uncharacterized protein</fullName>
    </submittedName>
</protein>
<dbReference type="EMBL" id="JADDUM010000027">
    <property type="protein sequence ID" value="MBE8590128.1"/>
    <property type="molecule type" value="Genomic_DNA"/>
</dbReference>
<evidence type="ECO:0000313" key="2">
    <source>
        <dbReference type="Proteomes" id="UP000613075"/>
    </source>
</evidence>
<proteinExistence type="predicted"/>
<gene>
    <name evidence="1" type="ORF">IQK56_03855</name>
</gene>
<name>A0ABR9SMJ0_9PSED</name>
<keyword evidence="2" id="KW-1185">Reference proteome</keyword>